<comment type="subcellular location">
    <subcellularLocation>
        <location evidence="1">Cell membrane</location>
        <topology evidence="1">Multi-pass membrane protein</topology>
    </subcellularLocation>
</comment>
<dbReference type="GO" id="GO:0005886">
    <property type="term" value="C:plasma membrane"/>
    <property type="evidence" value="ECO:0007669"/>
    <property type="project" value="UniProtKB-SubCell"/>
</dbReference>
<keyword evidence="10" id="KW-1185">Reference proteome</keyword>
<keyword evidence="6 8" id="KW-1133">Transmembrane helix</keyword>
<dbReference type="GO" id="GO:0015141">
    <property type="term" value="F:succinate transmembrane transporter activity"/>
    <property type="evidence" value="ECO:0007669"/>
    <property type="project" value="TreeGrafter"/>
</dbReference>
<dbReference type="FunFam" id="1.10.3860.10:FF:000001">
    <property type="entry name" value="C4-dicarboxylate transport protein"/>
    <property type="match status" value="1"/>
</dbReference>
<keyword evidence="2" id="KW-0813">Transport</keyword>
<evidence type="ECO:0000256" key="5">
    <source>
        <dbReference type="ARBA" id="ARBA00022847"/>
    </source>
</evidence>
<evidence type="ECO:0000256" key="2">
    <source>
        <dbReference type="ARBA" id="ARBA00022448"/>
    </source>
</evidence>
<dbReference type="RefSeq" id="WP_073884613.1">
    <property type="nucleotide sequence ID" value="NZ_FAUH01000018.1"/>
</dbReference>
<keyword evidence="4 8" id="KW-0812">Transmembrane</keyword>
<keyword evidence="3" id="KW-1003">Cell membrane</keyword>
<reference evidence="10" key="1">
    <citation type="submission" date="2015-11" db="EMBL/GenBank/DDBJ databases">
        <authorList>
            <person name="Dugat-Bony E."/>
        </authorList>
    </citation>
    <scope>NUCLEOTIDE SEQUENCE [LARGE SCALE GENOMIC DNA]</scope>
    <source>
        <strain evidence="10">Mu292</strain>
    </source>
</reference>
<dbReference type="Proteomes" id="UP000182498">
    <property type="component" value="Unassembled WGS sequence"/>
</dbReference>
<feature type="transmembrane region" description="Helical" evidence="8">
    <location>
        <begin position="172"/>
        <end position="190"/>
    </location>
</feature>
<dbReference type="GO" id="GO:0015138">
    <property type="term" value="F:fumarate transmembrane transporter activity"/>
    <property type="evidence" value="ECO:0007669"/>
    <property type="project" value="TreeGrafter"/>
</dbReference>
<dbReference type="SUPFAM" id="SSF118215">
    <property type="entry name" value="Proton glutamate symport protein"/>
    <property type="match status" value="1"/>
</dbReference>
<feature type="transmembrane region" description="Helical" evidence="8">
    <location>
        <begin position="243"/>
        <end position="265"/>
    </location>
</feature>
<dbReference type="GO" id="GO:0070778">
    <property type="term" value="P:L-aspartate transmembrane transport"/>
    <property type="evidence" value="ECO:0007669"/>
    <property type="project" value="TreeGrafter"/>
</dbReference>
<feature type="transmembrane region" description="Helical" evidence="8">
    <location>
        <begin position="211"/>
        <end position="231"/>
    </location>
</feature>
<sequence>MSSQESPEQDATTASSAAASPAVKPKKKINKSQWLYITVIIAIVAGVILGLVAPGVASNVKFLGTMFVNLIKMMIAPIIFCTIVVGVGHVREAATVGKAGGMALVYFIIMSTFALAIGLLVGNLLDPGNGLSIAPGDSDKYPGGEQKSDGVQGIIEEIIPDTMVSSLTSGEILQALFIALLVGFAVQAMPNKVAGPVLYAVELGQQVVFKVMAMVLWVAPIGAFGAMAGVVGETGMDAVWSLMKLMLAFWITCILFITMVLGTMLKTVTGLSIFKLLRYLGSEYLLIFGTSSSESALPQLIDKMGFAGVDKSTVGIVVPTGYSFNLDGTAIYLTMSSIFIAEAMDMPMSIGEQVSLMVIMIIASKGAAGVSGAGIATLAAGLQAHEPQMLSGVDTILGIDKFMSEARSLTNFTGNAVATFLVGKWTKSIDLQRAHDVLDRKVEYTSSEVAEQTPVEAFVGANPQPAVQEPQTEIGKP</sequence>
<dbReference type="InterPro" id="IPR036458">
    <property type="entry name" value="Na:dicarbo_symporter_sf"/>
</dbReference>
<feature type="transmembrane region" description="Helical" evidence="8">
    <location>
        <begin position="62"/>
        <end position="87"/>
    </location>
</feature>
<dbReference type="Pfam" id="PF00375">
    <property type="entry name" value="SDF"/>
    <property type="match status" value="1"/>
</dbReference>
<keyword evidence="5" id="KW-0769">Symport</keyword>
<evidence type="ECO:0000256" key="6">
    <source>
        <dbReference type="ARBA" id="ARBA00022989"/>
    </source>
</evidence>
<dbReference type="EMBL" id="FAUH01000018">
    <property type="protein sequence ID" value="CUU67086.1"/>
    <property type="molecule type" value="Genomic_DNA"/>
</dbReference>
<dbReference type="PRINTS" id="PR00173">
    <property type="entry name" value="EDTRNSPORT"/>
</dbReference>
<accession>A0A0X2NNR5</accession>
<proteinExistence type="predicted"/>
<evidence type="ECO:0000313" key="9">
    <source>
        <dbReference type="EMBL" id="CUU67086.1"/>
    </source>
</evidence>
<keyword evidence="7 8" id="KW-0472">Membrane</keyword>
<dbReference type="OrthoDB" id="9766690at2"/>
<dbReference type="GO" id="GO:0015366">
    <property type="term" value="F:malate:proton symporter activity"/>
    <property type="evidence" value="ECO:0007669"/>
    <property type="project" value="TreeGrafter"/>
</dbReference>
<protein>
    <submittedName>
        <fullName evidence="9">Na+/H+-dicarboxylate symporters</fullName>
    </submittedName>
</protein>
<dbReference type="InterPro" id="IPR001991">
    <property type="entry name" value="Na-dicarboxylate_symporter"/>
</dbReference>
<evidence type="ECO:0000256" key="1">
    <source>
        <dbReference type="ARBA" id="ARBA00004651"/>
    </source>
</evidence>
<gene>
    <name evidence="9" type="ORF">CVAR292_02439</name>
</gene>
<dbReference type="PANTHER" id="PTHR42865">
    <property type="entry name" value="PROTON/GLUTAMATE-ASPARTATE SYMPORTER"/>
    <property type="match status" value="1"/>
</dbReference>
<evidence type="ECO:0000256" key="7">
    <source>
        <dbReference type="ARBA" id="ARBA00023136"/>
    </source>
</evidence>
<feature type="transmembrane region" description="Helical" evidence="8">
    <location>
        <begin position="34"/>
        <end position="56"/>
    </location>
</feature>
<evidence type="ECO:0000256" key="4">
    <source>
        <dbReference type="ARBA" id="ARBA00022692"/>
    </source>
</evidence>
<feature type="transmembrane region" description="Helical" evidence="8">
    <location>
        <begin position="99"/>
        <end position="121"/>
    </location>
</feature>
<dbReference type="Gene3D" id="1.10.3860.10">
    <property type="entry name" value="Sodium:dicarboxylate symporter"/>
    <property type="match status" value="1"/>
</dbReference>
<name>A0A0X2NNR5_9CORY</name>
<organism evidence="9 10">
    <name type="scientific">Corynebacterium variabile</name>
    <dbReference type="NCBI Taxonomy" id="1727"/>
    <lineage>
        <taxon>Bacteria</taxon>
        <taxon>Bacillati</taxon>
        <taxon>Actinomycetota</taxon>
        <taxon>Actinomycetes</taxon>
        <taxon>Mycobacteriales</taxon>
        <taxon>Corynebacteriaceae</taxon>
        <taxon>Corynebacterium</taxon>
    </lineage>
</organism>
<evidence type="ECO:0000256" key="3">
    <source>
        <dbReference type="ARBA" id="ARBA00022475"/>
    </source>
</evidence>
<evidence type="ECO:0000256" key="8">
    <source>
        <dbReference type="SAM" id="Phobius"/>
    </source>
</evidence>
<dbReference type="PANTHER" id="PTHR42865:SF1">
    <property type="entry name" value="AEROBIC C4-DICARBOXYLATE TRANSPORT PROTEIN"/>
    <property type="match status" value="1"/>
</dbReference>
<dbReference type="AlphaFoldDB" id="A0A0X2NNR5"/>
<evidence type="ECO:0000313" key="10">
    <source>
        <dbReference type="Proteomes" id="UP000182498"/>
    </source>
</evidence>